<evidence type="ECO:0000259" key="8">
    <source>
        <dbReference type="Pfam" id="PF01120"/>
    </source>
</evidence>
<dbReference type="InterPro" id="IPR017853">
    <property type="entry name" value="GH"/>
</dbReference>
<dbReference type="Gene3D" id="2.60.40.1180">
    <property type="entry name" value="Golgi alpha-mannosidase II"/>
    <property type="match status" value="1"/>
</dbReference>
<feature type="chain" id="PRO_5022788998" description="alpha-L-fucosidase" evidence="7">
    <location>
        <begin position="34"/>
        <end position="591"/>
    </location>
</feature>
<dbReference type="PANTHER" id="PTHR10030:SF37">
    <property type="entry name" value="ALPHA-L-FUCOSIDASE-RELATED"/>
    <property type="match status" value="1"/>
</dbReference>
<dbReference type="AlphaFoldDB" id="A0A5C5YAL4"/>
<keyword evidence="6" id="KW-0326">Glycosidase</keyword>
<dbReference type="GO" id="GO:0016139">
    <property type="term" value="P:glycoside catabolic process"/>
    <property type="evidence" value="ECO:0007669"/>
    <property type="project" value="TreeGrafter"/>
</dbReference>
<evidence type="ECO:0000256" key="1">
    <source>
        <dbReference type="ARBA" id="ARBA00004071"/>
    </source>
</evidence>
<evidence type="ECO:0000313" key="9">
    <source>
        <dbReference type="EMBL" id="TWT71355.1"/>
    </source>
</evidence>
<evidence type="ECO:0000256" key="5">
    <source>
        <dbReference type="ARBA" id="ARBA00022801"/>
    </source>
</evidence>
<evidence type="ECO:0000256" key="7">
    <source>
        <dbReference type="SAM" id="SignalP"/>
    </source>
</evidence>
<evidence type="ECO:0000313" key="10">
    <source>
        <dbReference type="Proteomes" id="UP000317238"/>
    </source>
</evidence>
<dbReference type="PANTHER" id="PTHR10030">
    <property type="entry name" value="ALPHA-L-FUCOSIDASE"/>
    <property type="match status" value="1"/>
</dbReference>
<dbReference type="InterPro" id="IPR016286">
    <property type="entry name" value="FUC_metazoa-typ"/>
</dbReference>
<dbReference type="SUPFAM" id="SSF51445">
    <property type="entry name" value="(Trans)glycosidases"/>
    <property type="match status" value="1"/>
</dbReference>
<dbReference type="PRINTS" id="PR00741">
    <property type="entry name" value="GLHYDRLASE29"/>
</dbReference>
<comment type="caution">
    <text evidence="9">The sequence shown here is derived from an EMBL/GenBank/DDBJ whole genome shotgun (WGS) entry which is preliminary data.</text>
</comment>
<reference evidence="9 10" key="1">
    <citation type="submission" date="2019-02" db="EMBL/GenBank/DDBJ databases">
        <title>Deep-cultivation of Planctomycetes and their phenomic and genomic characterization uncovers novel biology.</title>
        <authorList>
            <person name="Wiegand S."/>
            <person name="Jogler M."/>
            <person name="Boedeker C."/>
            <person name="Pinto D."/>
            <person name="Vollmers J."/>
            <person name="Rivas-Marin E."/>
            <person name="Kohn T."/>
            <person name="Peeters S.H."/>
            <person name="Heuer A."/>
            <person name="Rast P."/>
            <person name="Oberbeckmann S."/>
            <person name="Bunk B."/>
            <person name="Jeske O."/>
            <person name="Meyerdierks A."/>
            <person name="Storesund J.E."/>
            <person name="Kallscheuer N."/>
            <person name="Luecker S."/>
            <person name="Lage O.M."/>
            <person name="Pohl T."/>
            <person name="Merkel B.J."/>
            <person name="Hornburger P."/>
            <person name="Mueller R.-W."/>
            <person name="Bruemmer F."/>
            <person name="Labrenz M."/>
            <person name="Spormann A.M."/>
            <person name="Op Den Camp H."/>
            <person name="Overmann J."/>
            <person name="Amann R."/>
            <person name="Jetten M.S.M."/>
            <person name="Mascher T."/>
            <person name="Medema M.H."/>
            <person name="Devos D.P."/>
            <person name="Kaster A.-K."/>
            <person name="Ovreas L."/>
            <person name="Rohde M."/>
            <person name="Galperin M.Y."/>
            <person name="Jogler C."/>
        </authorList>
    </citation>
    <scope>NUCLEOTIDE SEQUENCE [LARGE SCALE GENOMIC DNA]</scope>
    <source>
        <strain evidence="9 10">Pan14r</strain>
    </source>
</reference>
<dbReference type="SMART" id="SM00812">
    <property type="entry name" value="Alpha_L_fucos"/>
    <property type="match status" value="1"/>
</dbReference>
<proteinExistence type="inferred from homology"/>
<dbReference type="EC" id="3.2.1.51" evidence="3"/>
<dbReference type="Proteomes" id="UP000317238">
    <property type="component" value="Unassembled WGS sequence"/>
</dbReference>
<keyword evidence="5" id="KW-0378">Hydrolase</keyword>
<dbReference type="InterPro" id="IPR057739">
    <property type="entry name" value="Glyco_hydro_29_N"/>
</dbReference>
<dbReference type="InterPro" id="IPR013780">
    <property type="entry name" value="Glyco_hydro_b"/>
</dbReference>
<keyword evidence="10" id="KW-1185">Reference proteome</keyword>
<gene>
    <name evidence="9" type="ORF">Pan14r_36650</name>
</gene>
<dbReference type="GO" id="GO:0006004">
    <property type="term" value="P:fucose metabolic process"/>
    <property type="evidence" value="ECO:0007669"/>
    <property type="project" value="InterPro"/>
</dbReference>
<evidence type="ECO:0000256" key="3">
    <source>
        <dbReference type="ARBA" id="ARBA00012662"/>
    </source>
</evidence>
<evidence type="ECO:0000256" key="2">
    <source>
        <dbReference type="ARBA" id="ARBA00007951"/>
    </source>
</evidence>
<dbReference type="GO" id="GO:0005764">
    <property type="term" value="C:lysosome"/>
    <property type="evidence" value="ECO:0007669"/>
    <property type="project" value="TreeGrafter"/>
</dbReference>
<dbReference type="InterPro" id="IPR000933">
    <property type="entry name" value="Glyco_hydro_29"/>
</dbReference>
<feature type="domain" description="Glycoside hydrolase family 29 N-terminal" evidence="8">
    <location>
        <begin position="35"/>
        <end position="347"/>
    </location>
</feature>
<sequence length="591" mass="67272" precursor="true">MRIKSKPEMRNSTFACLCLFVVASLLALTPAVAESPSSDRDQRMAWWREAKFGMFVHWGIYSVTGGRYRGEELPNSAEWMMNRGKIPIAEYEQYAARFNPTEFDASKFVGLAKEAGMKYLIITAKHHDGFAMFDSHVNPFNVVDATPFGRDIMKELAEECQRQDIRFGFYYSQAQDWHHPGGFGNNWDKNLQRVSSDIYVREKAVPEVRQLLTEYGPIGIFWWDTPRKMSRESFDSLHSLTRLQPKVVTNDRLGEDYPGDYKTFERHIPDTPPADQDWEVCMPISGSWGYKAIDQDFKSSETLIRNLIDIASKGGNYLLNVSPTGRGDLLPQAVERLKRIGQWMKVNRQSIEGTQASPLSDLAWGRCTMKTTGETTHLFLHVFDWPDDLALTVPELKNTVREARLLADGRTIMAENTDKGVSLSLPMEAPDDIASVIVLEVEGELKIEKRLPHPDENGRLTLNARDAYIHNNEGARQAGIRYHDDIAHIGYWHDRQAWLEWNVELDHPATFRVRAELSVEQPETRFIVTAPGESLHATASSTGGYGNYAEVDLGTMTVSDSGKIRITLRPDVDHWHPMNLRRVELTEVKQP</sequence>
<feature type="signal peptide" evidence="7">
    <location>
        <begin position="1"/>
        <end position="33"/>
    </location>
</feature>
<organism evidence="9 10">
    <name type="scientific">Crateriforma conspicua</name>
    <dbReference type="NCBI Taxonomy" id="2527996"/>
    <lineage>
        <taxon>Bacteria</taxon>
        <taxon>Pseudomonadati</taxon>
        <taxon>Planctomycetota</taxon>
        <taxon>Planctomycetia</taxon>
        <taxon>Planctomycetales</taxon>
        <taxon>Planctomycetaceae</taxon>
        <taxon>Crateriforma</taxon>
    </lineage>
</organism>
<dbReference type="GO" id="GO:0004560">
    <property type="term" value="F:alpha-L-fucosidase activity"/>
    <property type="evidence" value="ECO:0007669"/>
    <property type="project" value="InterPro"/>
</dbReference>
<keyword evidence="4 7" id="KW-0732">Signal</keyword>
<comment type="function">
    <text evidence="1">Alpha-L-fucosidase is responsible for hydrolyzing the alpha-1,6-linked fucose joined to the reducing-end N-acetylglucosamine of the carbohydrate moieties of glycoproteins.</text>
</comment>
<comment type="similarity">
    <text evidence="2">Belongs to the glycosyl hydrolase 29 family.</text>
</comment>
<accession>A0A5C5YAL4</accession>
<protein>
    <recommendedName>
        <fullName evidence="3">alpha-L-fucosidase</fullName>
        <ecNumber evidence="3">3.2.1.51</ecNumber>
    </recommendedName>
</protein>
<dbReference type="Gene3D" id="3.20.20.80">
    <property type="entry name" value="Glycosidases"/>
    <property type="match status" value="1"/>
</dbReference>
<evidence type="ECO:0000256" key="4">
    <source>
        <dbReference type="ARBA" id="ARBA00022729"/>
    </source>
</evidence>
<dbReference type="Gene3D" id="2.60.120.260">
    <property type="entry name" value="Galactose-binding domain-like"/>
    <property type="match status" value="1"/>
</dbReference>
<evidence type="ECO:0000256" key="6">
    <source>
        <dbReference type="ARBA" id="ARBA00023295"/>
    </source>
</evidence>
<name>A0A5C5YAL4_9PLAN</name>
<dbReference type="EMBL" id="SJPL01000001">
    <property type="protein sequence ID" value="TWT71355.1"/>
    <property type="molecule type" value="Genomic_DNA"/>
</dbReference>
<dbReference type="Pfam" id="PF01120">
    <property type="entry name" value="Alpha_L_fucos"/>
    <property type="match status" value="1"/>
</dbReference>